<dbReference type="Proteomes" id="UP001607302">
    <property type="component" value="Unassembled WGS sequence"/>
</dbReference>
<keyword evidence="3" id="KW-1185">Reference proteome</keyword>
<evidence type="ECO:0000313" key="3">
    <source>
        <dbReference type="Proteomes" id="UP001607302"/>
    </source>
</evidence>
<feature type="compositionally biased region" description="Acidic residues" evidence="1">
    <location>
        <begin position="1"/>
        <end position="20"/>
    </location>
</feature>
<dbReference type="AlphaFoldDB" id="A0ABD2ABX6"/>
<evidence type="ECO:0000313" key="2">
    <source>
        <dbReference type="EMBL" id="KAL2718099.1"/>
    </source>
</evidence>
<proteinExistence type="predicted"/>
<sequence length="107" mass="11902">MYEEEEKEEEQEEAKEEQEETNVTPLDRVVTPRALSVRIERGTTDAMGFRLMSDLKSMLERKKLGRIRKRSPPPPPPPAPPPPPPVAAAPPPPPLTPPPPPPLVSRC</sequence>
<evidence type="ECO:0000256" key="1">
    <source>
        <dbReference type="SAM" id="MobiDB-lite"/>
    </source>
</evidence>
<gene>
    <name evidence="2" type="ORF">V1478_011975</name>
</gene>
<organism evidence="2 3">
    <name type="scientific">Vespula squamosa</name>
    <name type="common">Southern yellow jacket</name>
    <name type="synonym">Wasp</name>
    <dbReference type="NCBI Taxonomy" id="30214"/>
    <lineage>
        <taxon>Eukaryota</taxon>
        <taxon>Metazoa</taxon>
        <taxon>Ecdysozoa</taxon>
        <taxon>Arthropoda</taxon>
        <taxon>Hexapoda</taxon>
        <taxon>Insecta</taxon>
        <taxon>Pterygota</taxon>
        <taxon>Neoptera</taxon>
        <taxon>Endopterygota</taxon>
        <taxon>Hymenoptera</taxon>
        <taxon>Apocrita</taxon>
        <taxon>Aculeata</taxon>
        <taxon>Vespoidea</taxon>
        <taxon>Vespidae</taxon>
        <taxon>Vespinae</taxon>
        <taxon>Vespula</taxon>
    </lineage>
</organism>
<name>A0ABD2ABX6_VESSQ</name>
<feature type="compositionally biased region" description="Pro residues" evidence="1">
    <location>
        <begin position="72"/>
        <end position="107"/>
    </location>
</feature>
<feature type="region of interest" description="Disordered" evidence="1">
    <location>
        <begin position="60"/>
        <end position="107"/>
    </location>
</feature>
<accession>A0ABD2ABX6</accession>
<dbReference type="EMBL" id="JAUDFV010000152">
    <property type="protein sequence ID" value="KAL2718099.1"/>
    <property type="molecule type" value="Genomic_DNA"/>
</dbReference>
<protein>
    <recommendedName>
        <fullName evidence="4">Shootin-1</fullName>
    </recommendedName>
</protein>
<comment type="caution">
    <text evidence="2">The sequence shown here is derived from an EMBL/GenBank/DDBJ whole genome shotgun (WGS) entry which is preliminary data.</text>
</comment>
<feature type="region of interest" description="Disordered" evidence="1">
    <location>
        <begin position="1"/>
        <end position="29"/>
    </location>
</feature>
<evidence type="ECO:0008006" key="4">
    <source>
        <dbReference type="Google" id="ProtNLM"/>
    </source>
</evidence>
<reference evidence="2 3" key="1">
    <citation type="journal article" date="2024" name="Ann. Entomol. Soc. Am.">
        <title>Genomic analyses of the southern and eastern yellowjacket wasps (Hymenoptera: Vespidae) reveal evolutionary signatures of social life.</title>
        <authorList>
            <person name="Catto M.A."/>
            <person name="Caine P.B."/>
            <person name="Orr S.E."/>
            <person name="Hunt B.G."/>
            <person name="Goodisman M.A.D."/>
        </authorList>
    </citation>
    <scope>NUCLEOTIDE SEQUENCE [LARGE SCALE GENOMIC DNA]</scope>
    <source>
        <strain evidence="2">233</strain>
        <tissue evidence="2">Head and thorax</tissue>
    </source>
</reference>